<dbReference type="AlphaFoldDB" id="A0A931IGS4"/>
<dbReference type="Proteomes" id="UP000655751">
    <property type="component" value="Unassembled WGS sequence"/>
</dbReference>
<name>A0A931IGS4_9NOCA</name>
<protein>
    <submittedName>
        <fullName evidence="1">Uncharacterized protein</fullName>
    </submittedName>
</protein>
<dbReference type="EMBL" id="JADMLG010000021">
    <property type="protein sequence ID" value="MBH0781139.1"/>
    <property type="molecule type" value="Genomic_DNA"/>
</dbReference>
<evidence type="ECO:0000313" key="2">
    <source>
        <dbReference type="Proteomes" id="UP000655751"/>
    </source>
</evidence>
<accession>A0A931IGS4</accession>
<reference evidence="1" key="1">
    <citation type="submission" date="2020-11" db="EMBL/GenBank/DDBJ databases">
        <title>Nocardia NEAU-351.nov., a novel actinomycete isolated from the cow dung.</title>
        <authorList>
            <person name="Zhang X."/>
        </authorList>
    </citation>
    <scope>NUCLEOTIDE SEQUENCE</scope>
    <source>
        <strain evidence="1">NEAU-351</strain>
    </source>
</reference>
<proteinExistence type="predicted"/>
<keyword evidence="2" id="KW-1185">Reference proteome</keyword>
<comment type="caution">
    <text evidence="1">The sequence shown here is derived from an EMBL/GenBank/DDBJ whole genome shotgun (WGS) entry which is preliminary data.</text>
</comment>
<organism evidence="1 2">
    <name type="scientific">Nocardia bovistercoris</name>
    <dbReference type="NCBI Taxonomy" id="2785916"/>
    <lineage>
        <taxon>Bacteria</taxon>
        <taxon>Bacillati</taxon>
        <taxon>Actinomycetota</taxon>
        <taxon>Actinomycetes</taxon>
        <taxon>Mycobacteriales</taxon>
        <taxon>Nocardiaceae</taxon>
        <taxon>Nocardia</taxon>
    </lineage>
</organism>
<gene>
    <name evidence="1" type="ORF">IT779_33185</name>
</gene>
<dbReference type="RefSeq" id="WP_196153440.1">
    <property type="nucleotide sequence ID" value="NZ_JADMLG010000021.1"/>
</dbReference>
<evidence type="ECO:0000313" key="1">
    <source>
        <dbReference type="EMBL" id="MBH0781139.1"/>
    </source>
</evidence>
<sequence length="171" mass="18739">MTVSVRIDQPTGWVMQADAPRRCRTSGEGVSVPPVGETFEQRCRRYARLDLPVEYDRARARILLDPADARICTVVVPSRLGVDAAARDGSPRGPVIHDTRERVCVFLAGAPRWSDHLSSAAVRSGVEMGGVCVLPSPLDEATGVRRWLVPPMDGYVPSMHLVLAAIREARR</sequence>